<organism evidence="1 2">
    <name type="scientific">candidate division WWE3 bacterium RBG_19FT_COMBO_53_11</name>
    <dbReference type="NCBI Taxonomy" id="1802613"/>
    <lineage>
        <taxon>Bacteria</taxon>
        <taxon>Katanobacteria</taxon>
    </lineage>
</organism>
<reference evidence="1 2" key="1">
    <citation type="journal article" date="2016" name="Nat. Commun.">
        <title>Thousands of microbial genomes shed light on interconnected biogeochemical processes in an aquifer system.</title>
        <authorList>
            <person name="Anantharaman K."/>
            <person name="Brown C.T."/>
            <person name="Hug L.A."/>
            <person name="Sharon I."/>
            <person name="Castelle C.J."/>
            <person name="Probst A.J."/>
            <person name="Thomas B.C."/>
            <person name="Singh A."/>
            <person name="Wilkins M.J."/>
            <person name="Karaoz U."/>
            <person name="Brodie E.L."/>
            <person name="Williams K.H."/>
            <person name="Hubbard S.S."/>
            <person name="Banfield J.F."/>
        </authorList>
    </citation>
    <scope>NUCLEOTIDE SEQUENCE [LARGE SCALE GENOMIC DNA]</scope>
</reference>
<dbReference type="AlphaFoldDB" id="A0A1F4UIE2"/>
<evidence type="ECO:0000313" key="1">
    <source>
        <dbReference type="EMBL" id="OGC44642.1"/>
    </source>
</evidence>
<dbReference type="EMBL" id="MEUW01000013">
    <property type="protein sequence ID" value="OGC44642.1"/>
    <property type="molecule type" value="Genomic_DNA"/>
</dbReference>
<comment type="caution">
    <text evidence="1">The sequence shown here is derived from an EMBL/GenBank/DDBJ whole genome shotgun (WGS) entry which is preliminary data.</text>
</comment>
<accession>A0A1F4UIE2</accession>
<evidence type="ECO:0000313" key="2">
    <source>
        <dbReference type="Proteomes" id="UP000176583"/>
    </source>
</evidence>
<proteinExistence type="predicted"/>
<gene>
    <name evidence="1" type="ORF">A2V54_00575</name>
</gene>
<dbReference type="Proteomes" id="UP000176583">
    <property type="component" value="Unassembled WGS sequence"/>
</dbReference>
<name>A0A1F4UIE2_UNCKA</name>
<evidence type="ECO:0008006" key="3">
    <source>
        <dbReference type="Google" id="ProtNLM"/>
    </source>
</evidence>
<sequence length="100" mass="10955">MLNTADLVRRARNLLKGGRPIPAIINHFVAEGVGENSAWAVVEEASFENLQESVKSAFALLKKGESPTEAKRTLMHRGYSWTEAEMISDAAQKLASEEAL</sequence>
<protein>
    <recommendedName>
        <fullName evidence="3">Regulatory protein RecX</fullName>
    </recommendedName>
</protein>